<gene>
    <name evidence="2" type="ORF">KUDE01_018612</name>
</gene>
<dbReference type="Proteomes" id="UP001228049">
    <property type="component" value="Unassembled WGS sequence"/>
</dbReference>
<feature type="coiled-coil region" evidence="1">
    <location>
        <begin position="292"/>
        <end position="319"/>
    </location>
</feature>
<evidence type="ECO:0000256" key="1">
    <source>
        <dbReference type="SAM" id="Coils"/>
    </source>
</evidence>
<protein>
    <submittedName>
        <fullName evidence="2">Nephrocystin-4</fullName>
    </submittedName>
</protein>
<proteinExistence type="predicted"/>
<dbReference type="GO" id="GO:0097730">
    <property type="term" value="C:non-motile cilium"/>
    <property type="evidence" value="ECO:0007669"/>
    <property type="project" value="InterPro"/>
</dbReference>
<evidence type="ECO:0000313" key="2">
    <source>
        <dbReference type="EMBL" id="KAK1899090.1"/>
    </source>
</evidence>
<dbReference type="GO" id="GO:0090090">
    <property type="term" value="P:negative regulation of canonical Wnt signaling pathway"/>
    <property type="evidence" value="ECO:0007669"/>
    <property type="project" value="InterPro"/>
</dbReference>
<evidence type="ECO:0000313" key="3">
    <source>
        <dbReference type="Proteomes" id="UP001228049"/>
    </source>
</evidence>
<dbReference type="EMBL" id="JASDAP010000008">
    <property type="protein sequence ID" value="KAK1899090.1"/>
    <property type="molecule type" value="Genomic_DNA"/>
</dbReference>
<organism evidence="2 3">
    <name type="scientific">Dissostichus eleginoides</name>
    <name type="common">Patagonian toothfish</name>
    <name type="synonym">Dissostichus amissus</name>
    <dbReference type="NCBI Taxonomy" id="100907"/>
    <lineage>
        <taxon>Eukaryota</taxon>
        <taxon>Metazoa</taxon>
        <taxon>Chordata</taxon>
        <taxon>Craniata</taxon>
        <taxon>Vertebrata</taxon>
        <taxon>Euteleostomi</taxon>
        <taxon>Actinopterygii</taxon>
        <taxon>Neopterygii</taxon>
        <taxon>Teleostei</taxon>
        <taxon>Neoteleostei</taxon>
        <taxon>Acanthomorphata</taxon>
        <taxon>Eupercaria</taxon>
        <taxon>Perciformes</taxon>
        <taxon>Notothenioidei</taxon>
        <taxon>Nototheniidae</taxon>
        <taxon>Dissostichus</taxon>
    </lineage>
</organism>
<dbReference type="GO" id="GO:0097546">
    <property type="term" value="C:ciliary base"/>
    <property type="evidence" value="ECO:0007669"/>
    <property type="project" value="TreeGrafter"/>
</dbReference>
<reference evidence="2" key="1">
    <citation type="submission" date="2023-04" db="EMBL/GenBank/DDBJ databases">
        <title>Chromosome-level genome of Chaenocephalus aceratus.</title>
        <authorList>
            <person name="Park H."/>
        </authorList>
    </citation>
    <scope>NUCLEOTIDE SEQUENCE</scope>
    <source>
        <strain evidence="2">DE</strain>
        <tissue evidence="2">Muscle</tissue>
    </source>
</reference>
<sequence>MIPIMEIKWYGNILYIKKALKNFTTCWRNRVLYFHTSLRLLSTVVVLELVSLSPRPDGSQQALGRGFTVLELFTNRPEAQAADGDRRPVIVLCTLEYTGDALLRPQLLKMLPFTLNKLTISLQPSLEKFESQLLQLINADCHNTGSIDVIKAELQAALSGQRELQAQIKEAHLAIHSYTATEEMLIAMTRETEETIKENVSLEKELKCLKERQNHLQVIKELYQLAKAEKQTVCQQNEALQQEVMDLCKKLEKESIVQNEIDAMNASINEGNRQTEILQMHIFELAQRLLRLEDLQTSYNIAMAEKESISQQNQFLQQKKGEFSRDLENEQTIKVKYETCIQQSPKA</sequence>
<accession>A0AAD9FHP9</accession>
<dbReference type="GO" id="GO:0035869">
    <property type="term" value="C:ciliary transition zone"/>
    <property type="evidence" value="ECO:0007669"/>
    <property type="project" value="TreeGrafter"/>
</dbReference>
<dbReference type="PANTHER" id="PTHR31043">
    <property type="entry name" value="NEPHROCYSTIN-4"/>
    <property type="match status" value="1"/>
</dbReference>
<keyword evidence="1" id="KW-0175">Coiled coil</keyword>
<dbReference type="InterPro" id="IPR029775">
    <property type="entry name" value="NPHP4"/>
</dbReference>
<dbReference type="GO" id="GO:0036064">
    <property type="term" value="C:ciliary basal body"/>
    <property type="evidence" value="ECO:0007669"/>
    <property type="project" value="TreeGrafter"/>
</dbReference>
<dbReference type="PANTHER" id="PTHR31043:SF3">
    <property type="entry name" value="NEPHROCYSTIN-4"/>
    <property type="match status" value="1"/>
</dbReference>
<feature type="coiled-coil region" evidence="1">
    <location>
        <begin position="192"/>
        <end position="243"/>
    </location>
</feature>
<dbReference type="GO" id="GO:1904491">
    <property type="term" value="P:protein localization to ciliary transition zone"/>
    <property type="evidence" value="ECO:0007669"/>
    <property type="project" value="TreeGrafter"/>
</dbReference>
<keyword evidence="3" id="KW-1185">Reference proteome</keyword>
<name>A0AAD9FHP9_DISEL</name>
<comment type="caution">
    <text evidence="2">The sequence shown here is derived from an EMBL/GenBank/DDBJ whole genome shotgun (WGS) entry which is preliminary data.</text>
</comment>
<dbReference type="AlphaFoldDB" id="A0AAD9FHP9"/>